<dbReference type="InterPro" id="IPR039420">
    <property type="entry name" value="WalR-like"/>
</dbReference>
<evidence type="ECO:0000256" key="1">
    <source>
        <dbReference type="ARBA" id="ARBA00022553"/>
    </source>
</evidence>
<keyword evidence="13" id="KW-1185">Reference proteome</keyword>
<dbReference type="InterPro" id="IPR011006">
    <property type="entry name" value="CheY-like_superfamily"/>
</dbReference>
<dbReference type="PROSITE" id="PS50110">
    <property type="entry name" value="RESPONSE_REGULATORY"/>
    <property type="match status" value="1"/>
</dbReference>
<keyword evidence="1 6" id="KW-0597">Phosphoprotein</keyword>
<evidence type="ECO:0000313" key="12">
    <source>
        <dbReference type="Proteomes" id="UP000248798"/>
    </source>
</evidence>
<proteinExistence type="predicted"/>
<dbReference type="Pfam" id="PF00072">
    <property type="entry name" value="Response_reg"/>
    <property type="match status" value="1"/>
</dbReference>
<keyword evidence="3" id="KW-0805">Transcription regulation</keyword>
<keyword evidence="5" id="KW-0804">Transcription</keyword>
<dbReference type="EMBL" id="CP036313">
    <property type="protein sequence ID" value="QBH13619.1"/>
    <property type="molecule type" value="Genomic_DNA"/>
</dbReference>
<dbReference type="GO" id="GO:0000156">
    <property type="term" value="F:phosphorelay response regulator activity"/>
    <property type="evidence" value="ECO:0007669"/>
    <property type="project" value="TreeGrafter"/>
</dbReference>
<dbReference type="GO" id="GO:0000976">
    <property type="term" value="F:transcription cis-regulatory region binding"/>
    <property type="evidence" value="ECO:0007669"/>
    <property type="project" value="TreeGrafter"/>
</dbReference>
<reference evidence="11 12" key="1">
    <citation type="submission" date="2018-06" db="EMBL/GenBank/DDBJ databases">
        <title>Complete Genome Sequence of Desulfobacter hydrogenophilus (DSM3380).</title>
        <authorList>
            <person name="Marietou A."/>
            <person name="Schreiber L."/>
            <person name="Marshall I."/>
            <person name="Jorgensen B."/>
        </authorList>
    </citation>
    <scope>NUCLEOTIDE SEQUENCE [LARGE SCALE GENOMIC DNA]</scope>
    <source>
        <strain evidence="11 12">DSM 3380</strain>
    </source>
</reference>
<dbReference type="PANTHER" id="PTHR48111">
    <property type="entry name" value="REGULATOR OF RPOS"/>
    <property type="match status" value="1"/>
</dbReference>
<dbReference type="PROSITE" id="PS51755">
    <property type="entry name" value="OMPR_PHOB"/>
    <property type="match status" value="1"/>
</dbReference>
<dbReference type="InterPro" id="IPR001867">
    <property type="entry name" value="OmpR/PhoB-type_DNA-bd"/>
</dbReference>
<dbReference type="Pfam" id="PF00486">
    <property type="entry name" value="Trans_reg_C"/>
    <property type="match status" value="1"/>
</dbReference>
<evidence type="ECO:0000313" key="11">
    <source>
        <dbReference type="EMBL" id="RAM01156.1"/>
    </source>
</evidence>
<dbReference type="CDD" id="cd00383">
    <property type="entry name" value="trans_reg_C"/>
    <property type="match status" value="1"/>
</dbReference>
<dbReference type="SUPFAM" id="SSF52172">
    <property type="entry name" value="CheY-like"/>
    <property type="match status" value="1"/>
</dbReference>
<feature type="DNA-binding region" description="OmpR/PhoB-type" evidence="7">
    <location>
        <begin position="123"/>
        <end position="223"/>
    </location>
</feature>
<evidence type="ECO:0000313" key="13">
    <source>
        <dbReference type="Proteomes" id="UP000293902"/>
    </source>
</evidence>
<evidence type="ECO:0000256" key="2">
    <source>
        <dbReference type="ARBA" id="ARBA00023012"/>
    </source>
</evidence>
<feature type="domain" description="OmpR/PhoB-type" evidence="9">
    <location>
        <begin position="123"/>
        <end position="223"/>
    </location>
</feature>
<evidence type="ECO:0000256" key="5">
    <source>
        <dbReference type="ARBA" id="ARBA00023163"/>
    </source>
</evidence>
<dbReference type="SUPFAM" id="SSF46894">
    <property type="entry name" value="C-terminal effector domain of the bipartite response regulators"/>
    <property type="match status" value="1"/>
</dbReference>
<sequence length="225" mass="25407">MHILIVDDDTGLLDQLKTALTKKQYEVDIAENGEQALDKIFDVPYDLVLLDIMLPRMDGLSVLNEVRKAGIDMPILMLTARSDVQDRVKGLDHGADDYLAKPFSMAELMARIRAMLRRKGNRTPMLEAGPVCLDTAKRQVSLNGEEVHLTAKEFSILEFLLHNKGSAVSRFNLAEHIWGEEFDPFSMSNYVDVHIKNLRKKLTPHGKNPIIKTIRGIGFIIDEQV</sequence>
<keyword evidence="4 7" id="KW-0238">DNA-binding</keyword>
<evidence type="ECO:0000313" key="10">
    <source>
        <dbReference type="EMBL" id="QBH13619.1"/>
    </source>
</evidence>
<dbReference type="Proteomes" id="UP000248798">
    <property type="component" value="Unassembled WGS sequence"/>
</dbReference>
<evidence type="ECO:0000256" key="6">
    <source>
        <dbReference type="PROSITE-ProRule" id="PRU00169"/>
    </source>
</evidence>
<dbReference type="RefSeq" id="WP_111958188.1">
    <property type="nucleotide sequence ID" value="NZ_CP036313.1"/>
</dbReference>
<dbReference type="GO" id="GO:0032993">
    <property type="term" value="C:protein-DNA complex"/>
    <property type="evidence" value="ECO:0007669"/>
    <property type="project" value="TreeGrafter"/>
</dbReference>
<dbReference type="AlphaFoldDB" id="A0A328FAC1"/>
<dbReference type="EMBL" id="QLNI01000031">
    <property type="protein sequence ID" value="RAM01156.1"/>
    <property type="molecule type" value="Genomic_DNA"/>
</dbReference>
<dbReference type="OrthoDB" id="368799at2"/>
<dbReference type="Gene3D" id="3.40.50.2300">
    <property type="match status" value="1"/>
</dbReference>
<evidence type="ECO:0000256" key="7">
    <source>
        <dbReference type="PROSITE-ProRule" id="PRU01091"/>
    </source>
</evidence>
<dbReference type="GO" id="GO:0005829">
    <property type="term" value="C:cytosol"/>
    <property type="evidence" value="ECO:0007669"/>
    <property type="project" value="TreeGrafter"/>
</dbReference>
<reference evidence="10 13" key="2">
    <citation type="submission" date="2019-02" db="EMBL/GenBank/DDBJ databases">
        <title>Complete genome sequence of Desulfobacter hydrogenophilus AcRS1.</title>
        <authorList>
            <person name="Marietou A."/>
            <person name="Lund M.B."/>
            <person name="Marshall I.P.G."/>
            <person name="Schreiber L."/>
            <person name="Jorgensen B."/>
        </authorList>
    </citation>
    <scope>NUCLEOTIDE SEQUENCE [LARGE SCALE GENOMIC DNA]</scope>
    <source>
        <strain evidence="10 13">AcRS1</strain>
    </source>
</reference>
<protein>
    <submittedName>
        <fullName evidence="11">DNA-binding response regulator</fullName>
    </submittedName>
    <submittedName>
        <fullName evidence="10">Response regulator transcription factor</fullName>
    </submittedName>
</protein>
<keyword evidence="2" id="KW-0902">Two-component regulatory system</keyword>
<dbReference type="FunFam" id="3.40.50.2300:FF:000001">
    <property type="entry name" value="DNA-binding response regulator PhoB"/>
    <property type="match status" value="1"/>
</dbReference>
<name>A0A328FAC1_9BACT</name>
<dbReference type="SMART" id="SM00448">
    <property type="entry name" value="REC"/>
    <property type="match status" value="1"/>
</dbReference>
<feature type="modified residue" description="4-aspartylphosphate" evidence="6">
    <location>
        <position position="51"/>
    </location>
</feature>
<dbReference type="InterPro" id="IPR016032">
    <property type="entry name" value="Sig_transdc_resp-reg_C-effctor"/>
</dbReference>
<dbReference type="InterPro" id="IPR001789">
    <property type="entry name" value="Sig_transdc_resp-reg_receiver"/>
</dbReference>
<feature type="domain" description="Response regulatory" evidence="8">
    <location>
        <begin position="2"/>
        <end position="116"/>
    </location>
</feature>
<dbReference type="GO" id="GO:0006355">
    <property type="term" value="P:regulation of DNA-templated transcription"/>
    <property type="evidence" value="ECO:0007669"/>
    <property type="project" value="InterPro"/>
</dbReference>
<evidence type="ECO:0000259" key="8">
    <source>
        <dbReference type="PROSITE" id="PS50110"/>
    </source>
</evidence>
<dbReference type="Gene3D" id="6.10.250.690">
    <property type="match status" value="1"/>
</dbReference>
<evidence type="ECO:0000259" key="9">
    <source>
        <dbReference type="PROSITE" id="PS51755"/>
    </source>
</evidence>
<dbReference type="InterPro" id="IPR036388">
    <property type="entry name" value="WH-like_DNA-bd_sf"/>
</dbReference>
<organism evidence="11 12">
    <name type="scientific">Desulfobacter hydrogenophilus</name>
    <dbReference type="NCBI Taxonomy" id="2291"/>
    <lineage>
        <taxon>Bacteria</taxon>
        <taxon>Pseudomonadati</taxon>
        <taxon>Thermodesulfobacteriota</taxon>
        <taxon>Desulfobacteria</taxon>
        <taxon>Desulfobacterales</taxon>
        <taxon>Desulfobacteraceae</taxon>
        <taxon>Desulfobacter</taxon>
    </lineage>
</organism>
<dbReference type="Proteomes" id="UP000293902">
    <property type="component" value="Chromosome"/>
</dbReference>
<gene>
    <name evidence="11" type="ORF">DO021_15200</name>
    <name evidence="10" type="ORF">EYB58_12205</name>
</gene>
<dbReference type="Gene3D" id="1.10.10.10">
    <property type="entry name" value="Winged helix-like DNA-binding domain superfamily/Winged helix DNA-binding domain"/>
    <property type="match status" value="1"/>
</dbReference>
<evidence type="ECO:0000256" key="3">
    <source>
        <dbReference type="ARBA" id="ARBA00023015"/>
    </source>
</evidence>
<evidence type="ECO:0000256" key="4">
    <source>
        <dbReference type="ARBA" id="ARBA00023125"/>
    </source>
</evidence>
<dbReference type="PANTHER" id="PTHR48111:SF36">
    <property type="entry name" value="TRANSCRIPTIONAL REGULATORY PROTEIN CUTR"/>
    <property type="match status" value="1"/>
</dbReference>
<dbReference type="SMART" id="SM00862">
    <property type="entry name" value="Trans_reg_C"/>
    <property type="match status" value="1"/>
</dbReference>
<accession>A0A328FAC1</accession>